<dbReference type="EMBL" id="BMIP01000001">
    <property type="protein sequence ID" value="GGD55963.1"/>
    <property type="molecule type" value="Genomic_DNA"/>
</dbReference>
<dbReference type="InterPro" id="IPR011008">
    <property type="entry name" value="Dimeric_a/b-barrel"/>
</dbReference>
<reference evidence="2" key="1">
    <citation type="journal article" date="2014" name="Int. J. Syst. Evol. Microbiol.">
        <title>Complete genome sequence of Corynebacterium casei LMG S-19264T (=DSM 44701T), isolated from a smear-ripened cheese.</title>
        <authorList>
            <consortium name="US DOE Joint Genome Institute (JGI-PGF)"/>
            <person name="Walter F."/>
            <person name="Albersmeier A."/>
            <person name="Kalinowski J."/>
            <person name="Ruckert C."/>
        </authorList>
    </citation>
    <scope>NUCLEOTIDE SEQUENCE</scope>
    <source>
        <strain evidence="2">CGMCC 1.15360</strain>
    </source>
</reference>
<proteinExistence type="predicted"/>
<reference evidence="2" key="2">
    <citation type="submission" date="2020-09" db="EMBL/GenBank/DDBJ databases">
        <authorList>
            <person name="Sun Q."/>
            <person name="Zhou Y."/>
        </authorList>
    </citation>
    <scope>NUCLEOTIDE SEQUENCE</scope>
    <source>
        <strain evidence="2">CGMCC 1.15360</strain>
    </source>
</reference>
<dbReference type="InterPro" id="IPR007138">
    <property type="entry name" value="ABM_dom"/>
</dbReference>
<comment type="caution">
    <text evidence="2">The sequence shown here is derived from an EMBL/GenBank/DDBJ whole genome shotgun (WGS) entry which is preliminary data.</text>
</comment>
<dbReference type="RefSeq" id="WP_066772387.1">
    <property type="nucleotide sequence ID" value="NZ_BMIP01000001.1"/>
</dbReference>
<dbReference type="SUPFAM" id="SSF54909">
    <property type="entry name" value="Dimeric alpha+beta barrel"/>
    <property type="match status" value="1"/>
</dbReference>
<protein>
    <recommendedName>
        <fullName evidence="1">ABM domain-containing protein</fullName>
    </recommendedName>
</protein>
<dbReference type="AlphaFoldDB" id="A0A916YPR8"/>
<dbReference type="Gene3D" id="3.30.70.100">
    <property type="match status" value="1"/>
</dbReference>
<feature type="domain" description="ABM" evidence="1">
    <location>
        <begin position="6"/>
        <end position="63"/>
    </location>
</feature>
<sequence>MADKGFAVLYRWTIEPGHETQFVERWKETTGELRDLHGGLGSCLTREAGGDYVAFARWPSREVRDRAMEQRVTSERPAYVLSFTQTELAVETDMLVPVKGKD</sequence>
<evidence type="ECO:0000259" key="1">
    <source>
        <dbReference type="Pfam" id="PF03992"/>
    </source>
</evidence>
<dbReference type="Proteomes" id="UP000612349">
    <property type="component" value="Unassembled WGS sequence"/>
</dbReference>
<name>A0A916YPR8_9SPHN</name>
<dbReference type="OrthoDB" id="6105906at2"/>
<gene>
    <name evidence="2" type="ORF">GCM10010990_01430</name>
</gene>
<organism evidence="2 3">
    <name type="scientific">Croceicoccus mobilis</name>
    <dbReference type="NCBI Taxonomy" id="1703339"/>
    <lineage>
        <taxon>Bacteria</taxon>
        <taxon>Pseudomonadati</taxon>
        <taxon>Pseudomonadota</taxon>
        <taxon>Alphaproteobacteria</taxon>
        <taxon>Sphingomonadales</taxon>
        <taxon>Erythrobacteraceae</taxon>
        <taxon>Croceicoccus</taxon>
    </lineage>
</organism>
<keyword evidence="3" id="KW-1185">Reference proteome</keyword>
<evidence type="ECO:0000313" key="3">
    <source>
        <dbReference type="Proteomes" id="UP000612349"/>
    </source>
</evidence>
<accession>A0A916YPR8</accession>
<dbReference type="Pfam" id="PF03992">
    <property type="entry name" value="ABM"/>
    <property type="match status" value="1"/>
</dbReference>
<evidence type="ECO:0000313" key="2">
    <source>
        <dbReference type="EMBL" id="GGD55963.1"/>
    </source>
</evidence>